<keyword evidence="3" id="KW-1185">Reference proteome</keyword>
<keyword evidence="1" id="KW-0472">Membrane</keyword>
<keyword evidence="1" id="KW-1133">Transmembrane helix</keyword>
<feature type="transmembrane region" description="Helical" evidence="1">
    <location>
        <begin position="20"/>
        <end position="46"/>
    </location>
</feature>
<protein>
    <submittedName>
        <fullName evidence="2">Uncharacterized protein</fullName>
    </submittedName>
</protein>
<accession>A0ABU3GV36</accession>
<evidence type="ECO:0000313" key="3">
    <source>
        <dbReference type="Proteomes" id="UP001258315"/>
    </source>
</evidence>
<dbReference type="EMBL" id="JAVLVU010000001">
    <property type="protein sequence ID" value="MDT3403635.1"/>
    <property type="molecule type" value="Genomic_DNA"/>
</dbReference>
<sequence>MSNRVHLVRVVAKYKKVIIITSAVIVLQLIFGWDAKFFIINIIWLLV</sequence>
<organism evidence="2 3">
    <name type="scientific">Mucilaginibacter terrae</name>
    <dbReference type="NCBI Taxonomy" id="1955052"/>
    <lineage>
        <taxon>Bacteria</taxon>
        <taxon>Pseudomonadati</taxon>
        <taxon>Bacteroidota</taxon>
        <taxon>Sphingobacteriia</taxon>
        <taxon>Sphingobacteriales</taxon>
        <taxon>Sphingobacteriaceae</taxon>
        <taxon>Mucilaginibacter</taxon>
    </lineage>
</organism>
<keyword evidence="1" id="KW-0812">Transmembrane</keyword>
<name>A0ABU3GV36_9SPHI</name>
<proteinExistence type="predicted"/>
<dbReference type="Proteomes" id="UP001258315">
    <property type="component" value="Unassembled WGS sequence"/>
</dbReference>
<gene>
    <name evidence="2" type="ORF">QE417_002707</name>
</gene>
<comment type="caution">
    <text evidence="2">The sequence shown here is derived from an EMBL/GenBank/DDBJ whole genome shotgun (WGS) entry which is preliminary data.</text>
</comment>
<evidence type="ECO:0000256" key="1">
    <source>
        <dbReference type="SAM" id="Phobius"/>
    </source>
</evidence>
<evidence type="ECO:0000313" key="2">
    <source>
        <dbReference type="EMBL" id="MDT3403635.1"/>
    </source>
</evidence>
<reference evidence="3" key="1">
    <citation type="submission" date="2023-07" db="EMBL/GenBank/DDBJ databases">
        <title>Functional and genomic diversity of the sorghum phyllosphere microbiome.</title>
        <authorList>
            <person name="Shade A."/>
        </authorList>
    </citation>
    <scope>NUCLEOTIDE SEQUENCE [LARGE SCALE GENOMIC DNA]</scope>
    <source>
        <strain evidence="3">SORGH_AS_0422</strain>
    </source>
</reference>